<dbReference type="RefSeq" id="WP_189492636.1">
    <property type="nucleotide sequence ID" value="NZ_BMZG01000005.1"/>
</dbReference>
<keyword evidence="10" id="KW-0175">Coiled coil</keyword>
<evidence type="ECO:0000259" key="11">
    <source>
        <dbReference type="SMART" id="SM00382"/>
    </source>
</evidence>
<dbReference type="InterPro" id="IPR003395">
    <property type="entry name" value="RecF/RecN/SMC_N"/>
</dbReference>
<dbReference type="NCBIfam" id="NF008121">
    <property type="entry name" value="PRK10869.1"/>
    <property type="match status" value="1"/>
</dbReference>
<evidence type="ECO:0000256" key="2">
    <source>
        <dbReference type="ARBA" id="ARBA00009441"/>
    </source>
</evidence>
<reference evidence="12" key="2">
    <citation type="submission" date="2020-09" db="EMBL/GenBank/DDBJ databases">
        <authorList>
            <person name="Sun Q."/>
            <person name="Kim S."/>
        </authorList>
    </citation>
    <scope>NUCLEOTIDE SEQUENCE</scope>
    <source>
        <strain evidence="12">KCTC 32501</strain>
    </source>
</reference>
<evidence type="ECO:0000256" key="7">
    <source>
        <dbReference type="ARBA" id="ARBA00023204"/>
    </source>
</evidence>
<comment type="caution">
    <text evidence="12">The sequence shown here is derived from an EMBL/GenBank/DDBJ whole genome shotgun (WGS) entry which is preliminary data.</text>
</comment>
<dbReference type="EMBL" id="BMZG01000005">
    <property type="protein sequence ID" value="GHA71409.1"/>
    <property type="molecule type" value="Genomic_DNA"/>
</dbReference>
<protein>
    <recommendedName>
        <fullName evidence="3 9">DNA repair protein RecN</fullName>
    </recommendedName>
    <alternativeName>
        <fullName evidence="8 9">Recombination protein N</fullName>
    </alternativeName>
</protein>
<dbReference type="AlphaFoldDB" id="A0A8J3CH95"/>
<dbReference type="Pfam" id="PF02463">
    <property type="entry name" value="SMC_N"/>
    <property type="match status" value="1"/>
</dbReference>
<evidence type="ECO:0000256" key="6">
    <source>
        <dbReference type="ARBA" id="ARBA00022840"/>
    </source>
</evidence>
<evidence type="ECO:0000256" key="5">
    <source>
        <dbReference type="ARBA" id="ARBA00022763"/>
    </source>
</evidence>
<dbReference type="FunFam" id="3.40.50.300:FF:000319">
    <property type="entry name" value="DNA repair protein RecN"/>
    <property type="match status" value="1"/>
</dbReference>
<evidence type="ECO:0000256" key="1">
    <source>
        <dbReference type="ARBA" id="ARBA00003618"/>
    </source>
</evidence>
<feature type="domain" description="AAA+ ATPase" evidence="11">
    <location>
        <begin position="21"/>
        <end position="519"/>
    </location>
</feature>
<evidence type="ECO:0000256" key="10">
    <source>
        <dbReference type="SAM" id="Coils"/>
    </source>
</evidence>
<evidence type="ECO:0000256" key="4">
    <source>
        <dbReference type="ARBA" id="ARBA00022741"/>
    </source>
</evidence>
<keyword evidence="4" id="KW-0547">Nucleotide-binding</keyword>
<dbReference type="SMART" id="SM00382">
    <property type="entry name" value="AAA"/>
    <property type="match status" value="1"/>
</dbReference>
<comment type="function">
    <text evidence="1 9">May be involved in recombinational repair of damaged DNA.</text>
</comment>
<dbReference type="Gene3D" id="3.40.50.300">
    <property type="entry name" value="P-loop containing nucleotide triphosphate hydrolases"/>
    <property type="match status" value="2"/>
</dbReference>
<dbReference type="SUPFAM" id="SSF52540">
    <property type="entry name" value="P-loop containing nucleoside triphosphate hydrolases"/>
    <property type="match status" value="1"/>
</dbReference>
<evidence type="ECO:0000256" key="9">
    <source>
        <dbReference type="PIRNR" id="PIRNR003128"/>
    </source>
</evidence>
<dbReference type="Proteomes" id="UP000614287">
    <property type="component" value="Unassembled WGS sequence"/>
</dbReference>
<accession>A0A8J3CH95</accession>
<sequence>MLQHLSLRHFIIVQRLDLDIRQGFTVLTGETGAGKSILLDALGLLLGDRADAGMVAQGMDKAEISGQFGLNPAIKAWLAEQAFETEDDVLLLRRVIDKEGKSRAFINGSAATLTQLRELSEYLIHIHGQHAHQQLLKTNLQRDLLDEYAQLSNERAAVKQAYQTWHTAKAQLELAKTDNAKMTERLEELTWQLDDINALSPRENEWDELSAQHARLANAAELIQGCGQVAQRLDGDDHDIASMLREQIQTLTNIVGFDERINEYIELLESAVIHVQEAGHGLNNYVQRASDDEHDFASLDERVTLWHNLSRKLRVASDELPAHWQALQAEFERLQNGMDLEVLEAQCKIAEQQYKTVAKKLTDTRTRAAKKLAQLVSESMQTLNMTGGQFAVDIKPVTPSSSGNDAVEFMVAAHVGVPLQPLAKVASGGELARISLAIAVITSHANPVQTLIFDEVDSGIGGSVAQVVGQLLRQLGHNRQVLCVTHLPQVAAQGEHHWRVKKLSEKGHTTSHIDVLESDERVDEIARMLGGVELTDTTRAHAREMLAI</sequence>
<dbReference type="PANTHER" id="PTHR11059:SF0">
    <property type="entry name" value="DNA REPAIR PROTEIN RECN"/>
    <property type="match status" value="1"/>
</dbReference>
<dbReference type="GO" id="GO:0009432">
    <property type="term" value="P:SOS response"/>
    <property type="evidence" value="ECO:0007669"/>
    <property type="project" value="TreeGrafter"/>
</dbReference>
<dbReference type="CDD" id="cd03241">
    <property type="entry name" value="ABC_RecN"/>
    <property type="match status" value="1"/>
</dbReference>
<keyword evidence="13" id="KW-1185">Reference proteome</keyword>
<keyword evidence="7 9" id="KW-0234">DNA repair</keyword>
<dbReference type="GO" id="GO:0006281">
    <property type="term" value="P:DNA repair"/>
    <property type="evidence" value="ECO:0007669"/>
    <property type="project" value="UniProtKB-KW"/>
</dbReference>
<dbReference type="GO" id="GO:0043590">
    <property type="term" value="C:bacterial nucleoid"/>
    <property type="evidence" value="ECO:0007669"/>
    <property type="project" value="TreeGrafter"/>
</dbReference>
<dbReference type="PIRSF" id="PIRSF003128">
    <property type="entry name" value="RecN"/>
    <property type="match status" value="1"/>
</dbReference>
<evidence type="ECO:0000256" key="8">
    <source>
        <dbReference type="ARBA" id="ARBA00033408"/>
    </source>
</evidence>
<dbReference type="InterPro" id="IPR027417">
    <property type="entry name" value="P-loop_NTPase"/>
</dbReference>
<gene>
    <name evidence="12" type="primary">recN</name>
    <name evidence="12" type="ORF">GCM10009007_10270</name>
</gene>
<feature type="coiled-coil region" evidence="10">
    <location>
        <begin position="141"/>
        <end position="199"/>
    </location>
</feature>
<dbReference type="NCBIfam" id="TIGR00634">
    <property type="entry name" value="recN"/>
    <property type="match status" value="1"/>
</dbReference>
<dbReference type="InterPro" id="IPR003593">
    <property type="entry name" value="AAA+_ATPase"/>
</dbReference>
<dbReference type="GO" id="GO:0005524">
    <property type="term" value="F:ATP binding"/>
    <property type="evidence" value="ECO:0007669"/>
    <property type="project" value="UniProtKB-KW"/>
</dbReference>
<proteinExistence type="inferred from homology"/>
<keyword evidence="5 9" id="KW-0227">DNA damage</keyword>
<evidence type="ECO:0000313" key="13">
    <source>
        <dbReference type="Proteomes" id="UP000614287"/>
    </source>
</evidence>
<dbReference type="PANTHER" id="PTHR11059">
    <property type="entry name" value="DNA REPAIR PROTEIN RECN"/>
    <property type="match status" value="1"/>
</dbReference>
<dbReference type="InterPro" id="IPR004604">
    <property type="entry name" value="DNA_recomb/repair_RecN"/>
</dbReference>
<keyword evidence="6" id="KW-0067">ATP-binding</keyword>
<comment type="similarity">
    <text evidence="2 9">Belongs to the RecN family.</text>
</comment>
<organism evidence="12 13">
    <name type="scientific">Formosimonas limnophila</name>
    <dbReference type="NCBI Taxonomy" id="1384487"/>
    <lineage>
        <taxon>Bacteria</taxon>
        <taxon>Pseudomonadati</taxon>
        <taxon>Pseudomonadota</taxon>
        <taxon>Betaproteobacteria</taxon>
        <taxon>Burkholderiales</taxon>
        <taxon>Burkholderiaceae</taxon>
        <taxon>Formosimonas</taxon>
    </lineage>
</organism>
<dbReference type="FunFam" id="3.40.50.300:FF:000356">
    <property type="entry name" value="DNA repair protein RecN"/>
    <property type="match status" value="1"/>
</dbReference>
<dbReference type="GO" id="GO:0006310">
    <property type="term" value="P:DNA recombination"/>
    <property type="evidence" value="ECO:0007669"/>
    <property type="project" value="InterPro"/>
</dbReference>
<name>A0A8J3CH95_9BURK</name>
<evidence type="ECO:0000313" key="12">
    <source>
        <dbReference type="EMBL" id="GHA71409.1"/>
    </source>
</evidence>
<evidence type="ECO:0000256" key="3">
    <source>
        <dbReference type="ARBA" id="ARBA00021315"/>
    </source>
</evidence>
<reference evidence="12" key="1">
    <citation type="journal article" date="2014" name="Int. J. Syst. Evol. Microbiol.">
        <title>Complete genome sequence of Corynebacterium casei LMG S-19264T (=DSM 44701T), isolated from a smear-ripened cheese.</title>
        <authorList>
            <consortium name="US DOE Joint Genome Institute (JGI-PGF)"/>
            <person name="Walter F."/>
            <person name="Albersmeier A."/>
            <person name="Kalinowski J."/>
            <person name="Ruckert C."/>
        </authorList>
    </citation>
    <scope>NUCLEOTIDE SEQUENCE</scope>
    <source>
        <strain evidence="12">KCTC 32501</strain>
    </source>
</reference>